<feature type="transmembrane region" description="Helical" evidence="1">
    <location>
        <begin position="47"/>
        <end position="64"/>
    </location>
</feature>
<dbReference type="EMBL" id="BK015452">
    <property type="protein sequence ID" value="DAE07543.1"/>
    <property type="molecule type" value="Genomic_DNA"/>
</dbReference>
<reference evidence="2" key="1">
    <citation type="journal article" date="2021" name="Proc. Natl. Acad. Sci. U.S.A.">
        <title>A Catalog of Tens of Thousands of Viruses from Human Metagenomes Reveals Hidden Associations with Chronic Diseases.</title>
        <authorList>
            <person name="Tisza M.J."/>
            <person name="Buck C.B."/>
        </authorList>
    </citation>
    <scope>NUCLEOTIDE SEQUENCE</scope>
    <source>
        <strain evidence="2">CtnCN2</strain>
    </source>
</reference>
<sequence>MHPDEASARLIPQCIRFFEQRIVAAAQIVSVLALAVAKVWQTGLSCIAFAFLLWRIIAGLRWLVNRQS</sequence>
<evidence type="ECO:0000256" key="1">
    <source>
        <dbReference type="SAM" id="Phobius"/>
    </source>
</evidence>
<name>A0A8S5PK27_9CAUD</name>
<keyword evidence="1" id="KW-0472">Membrane</keyword>
<proteinExistence type="predicted"/>
<keyword evidence="1" id="KW-0812">Transmembrane</keyword>
<organism evidence="2">
    <name type="scientific">Podoviridae sp. ctnCN2</name>
    <dbReference type="NCBI Taxonomy" id="2825274"/>
    <lineage>
        <taxon>Viruses</taxon>
        <taxon>Duplodnaviria</taxon>
        <taxon>Heunggongvirae</taxon>
        <taxon>Uroviricota</taxon>
        <taxon>Caudoviricetes</taxon>
    </lineage>
</organism>
<keyword evidence="1" id="KW-1133">Transmembrane helix</keyword>
<evidence type="ECO:0000313" key="2">
    <source>
        <dbReference type="EMBL" id="DAE07543.1"/>
    </source>
</evidence>
<accession>A0A8S5PK27</accession>
<protein>
    <submittedName>
        <fullName evidence="2">Uncharacterized protein</fullName>
    </submittedName>
</protein>